<evidence type="ECO:0000259" key="6">
    <source>
        <dbReference type="SMART" id="SM00244"/>
    </source>
</evidence>
<evidence type="ECO:0000256" key="4">
    <source>
        <dbReference type="SAM" id="Coils"/>
    </source>
</evidence>
<comment type="caution">
    <text evidence="7">The sequence shown here is derived from an EMBL/GenBank/DDBJ whole genome shotgun (WGS) entry which is preliminary data.</text>
</comment>
<comment type="similarity">
    <text evidence="2">Belongs to the band 7/mec-2 family. Flotillin subfamily.</text>
</comment>
<feature type="region of interest" description="Disordered" evidence="5">
    <location>
        <begin position="406"/>
        <end position="438"/>
    </location>
</feature>
<dbReference type="AlphaFoldDB" id="A0A7Z9BWU5"/>
<organism evidence="7 8">
    <name type="scientific">Planktothrix paucivesiculata PCC 9631</name>
    <dbReference type="NCBI Taxonomy" id="671071"/>
    <lineage>
        <taxon>Bacteria</taxon>
        <taxon>Bacillati</taxon>
        <taxon>Cyanobacteriota</taxon>
        <taxon>Cyanophyceae</taxon>
        <taxon>Oscillatoriophycideae</taxon>
        <taxon>Oscillatoriales</taxon>
        <taxon>Microcoleaceae</taxon>
        <taxon>Planktothrix</taxon>
    </lineage>
</organism>
<dbReference type="Proteomes" id="UP000182190">
    <property type="component" value="Unassembled WGS sequence"/>
</dbReference>
<dbReference type="InterPro" id="IPR001107">
    <property type="entry name" value="Band_7"/>
</dbReference>
<dbReference type="OrthoDB" id="9786220at2"/>
<dbReference type="EMBL" id="CZCS02000192">
    <property type="protein sequence ID" value="VXD20396.1"/>
    <property type="molecule type" value="Genomic_DNA"/>
</dbReference>
<dbReference type="CDD" id="cd03399">
    <property type="entry name" value="SPFH_flotillin"/>
    <property type="match status" value="1"/>
</dbReference>
<dbReference type="PANTHER" id="PTHR13806">
    <property type="entry name" value="FLOTILLIN-RELATED"/>
    <property type="match status" value="1"/>
</dbReference>
<keyword evidence="3" id="KW-0472">Membrane</keyword>
<protein>
    <submittedName>
        <fullName evidence="7">Band 7 protein</fullName>
    </submittedName>
</protein>
<dbReference type="GO" id="GO:0072659">
    <property type="term" value="P:protein localization to plasma membrane"/>
    <property type="evidence" value="ECO:0007669"/>
    <property type="project" value="TreeGrafter"/>
</dbReference>
<dbReference type="RefSeq" id="WP_083618799.1">
    <property type="nucleotide sequence ID" value="NZ_LR735008.1"/>
</dbReference>
<gene>
    <name evidence="7" type="ORF">PL9631_510004</name>
</gene>
<dbReference type="Pfam" id="PF01145">
    <property type="entry name" value="Band_7"/>
    <property type="match status" value="1"/>
</dbReference>
<accession>A0A7Z9BWU5</accession>
<name>A0A7Z9BWU5_9CYAN</name>
<keyword evidence="4" id="KW-0175">Coiled coil</keyword>
<evidence type="ECO:0000256" key="5">
    <source>
        <dbReference type="SAM" id="MobiDB-lite"/>
    </source>
</evidence>
<dbReference type="SUPFAM" id="SSF117892">
    <property type="entry name" value="Band 7/SPFH domain"/>
    <property type="match status" value="1"/>
</dbReference>
<evidence type="ECO:0000313" key="8">
    <source>
        <dbReference type="Proteomes" id="UP000182190"/>
    </source>
</evidence>
<feature type="compositionally biased region" description="Polar residues" evidence="5">
    <location>
        <begin position="428"/>
        <end position="438"/>
    </location>
</feature>
<dbReference type="GO" id="GO:0002020">
    <property type="term" value="F:protease binding"/>
    <property type="evidence" value="ECO:0007669"/>
    <property type="project" value="TreeGrafter"/>
</dbReference>
<dbReference type="PANTHER" id="PTHR13806:SF46">
    <property type="entry name" value="FLOTILLIN-1-RELATED"/>
    <property type="match status" value="1"/>
</dbReference>
<evidence type="ECO:0000313" key="7">
    <source>
        <dbReference type="EMBL" id="VXD20396.1"/>
    </source>
</evidence>
<dbReference type="SMART" id="SM00244">
    <property type="entry name" value="PHB"/>
    <property type="match status" value="1"/>
</dbReference>
<dbReference type="Gene3D" id="3.30.479.30">
    <property type="entry name" value="Band 7 domain"/>
    <property type="match status" value="1"/>
</dbReference>
<evidence type="ECO:0000256" key="2">
    <source>
        <dbReference type="ARBA" id="ARBA00007161"/>
    </source>
</evidence>
<sequence>MGIIIALLGILGLGTGAGFLIIRNLYYICQPSEVLIFAGSRSSVEGGKDVGYRLVKGGSSIRIPLLEDAFRMDLTNMIIELKVSNAYSKGGIPLTVEGVANIKIAGEEPTIHNAIERLLGKSRKEIEQLAKETLEGNLRGVLASLTPEQVNGDKLAFAKSLLVEAEDDLEKLGLVLDTLQVQNIFDEVGYLDSIGRKQRADLFRDSRIAEAKAHAESIIQTAENEKNTSLKKLETDIEVAKAEAERRVKDAVTKRQAVIAESESETASKVAKTQAQVLVQQARIKQVEQQLQADVVAPAEAQCKRAMAEAKGNASQILEAGKAQAEATKRLAESWKLAGSNAREIFLYQKLEVLLKTIVETVPQVEVDNVTVINSQQGGTATKLAAFLTELKQTTGIDLAETIETMGHKNSPSQPIPPIVPKQLKSIPKNSPESNSDT</sequence>
<keyword evidence="8" id="KW-1185">Reference proteome</keyword>
<feature type="coiled-coil region" evidence="4">
    <location>
        <begin position="223"/>
        <end position="290"/>
    </location>
</feature>
<evidence type="ECO:0000256" key="3">
    <source>
        <dbReference type="ARBA" id="ARBA00023136"/>
    </source>
</evidence>
<dbReference type="InterPro" id="IPR027705">
    <property type="entry name" value="Flotillin_fam"/>
</dbReference>
<evidence type="ECO:0000256" key="1">
    <source>
        <dbReference type="ARBA" id="ARBA00004370"/>
    </source>
</evidence>
<proteinExistence type="inferred from homology"/>
<reference evidence="7" key="1">
    <citation type="submission" date="2019-10" db="EMBL/GenBank/DDBJ databases">
        <authorList>
            <consortium name="Genoscope - CEA"/>
            <person name="William W."/>
        </authorList>
    </citation>
    <scope>NUCLEOTIDE SEQUENCE [LARGE SCALE GENOMIC DNA]</scope>
    <source>
        <strain evidence="7">BBR_PRJEB10994</strain>
    </source>
</reference>
<feature type="domain" description="Band 7" evidence="6">
    <location>
        <begin position="24"/>
        <end position="198"/>
    </location>
</feature>
<dbReference type="GO" id="GO:0005886">
    <property type="term" value="C:plasma membrane"/>
    <property type="evidence" value="ECO:0007669"/>
    <property type="project" value="TreeGrafter"/>
</dbReference>
<dbReference type="InterPro" id="IPR036013">
    <property type="entry name" value="Band_7/SPFH_dom_sf"/>
</dbReference>
<comment type="subcellular location">
    <subcellularLocation>
        <location evidence="1">Membrane</location>
    </subcellularLocation>
</comment>